<dbReference type="AlphaFoldDB" id="A0A1D6H4V0"/>
<dbReference type="InterPro" id="IPR015655">
    <property type="entry name" value="PP2C"/>
</dbReference>
<dbReference type="InParanoid" id="A0A1D6H4V0"/>
<dbReference type="Gene3D" id="3.60.40.10">
    <property type="entry name" value="PPM-type phosphatase domain"/>
    <property type="match status" value="1"/>
</dbReference>
<keyword evidence="2" id="KW-0378">Hydrolase</keyword>
<reference evidence="6" key="1">
    <citation type="submission" date="2015-12" db="EMBL/GenBank/DDBJ databases">
        <title>Update maize B73 reference genome by single molecule sequencing technologies.</title>
        <authorList>
            <consortium name="Maize Genome Sequencing Project"/>
            <person name="Ware D."/>
        </authorList>
    </citation>
    <scope>NUCLEOTIDE SEQUENCE</scope>
    <source>
        <tissue evidence="6">Seedling</tissue>
    </source>
</reference>
<protein>
    <recommendedName>
        <fullName evidence="1">protein-serine/threonine phosphatase</fullName>
        <ecNumber evidence="1">3.1.3.16</ecNumber>
    </recommendedName>
</protein>
<dbReference type="Pfam" id="PF00481">
    <property type="entry name" value="PP2C"/>
    <property type="match status" value="1"/>
</dbReference>
<dbReference type="PANTHER" id="PTHR47992">
    <property type="entry name" value="PROTEIN PHOSPHATASE"/>
    <property type="match status" value="1"/>
</dbReference>
<accession>A0A1D6H4V0</accession>
<dbReference type="ExpressionAtlas" id="A0A1D6H4V0">
    <property type="expression patterns" value="baseline"/>
</dbReference>
<dbReference type="InterPro" id="IPR036457">
    <property type="entry name" value="PPM-type-like_dom_sf"/>
</dbReference>
<sequence length="224" mass="25612">MSRAFDDYCIEDCGVILAPEVTQRRIDNSDQFVILATVREVLALASLIDDEKKLGDCQLDLWKQSYVAAYAAVFGKLQRSRRLDAVQSGCTTLSIIKRGPHGRRQRRRLSGCSRHRIRRWRHYVVQLIIHLKPNLPRKSLLSGQILVYYLADEPRMHFVWQPSQESSLLAMSSAFGDYYIKDCGVILALEVTQRRTNNNDHSPSCGTCSPMMRPCKSWHISKSA</sequence>
<dbReference type="EC" id="3.1.3.16" evidence="1"/>
<evidence type="ECO:0000256" key="1">
    <source>
        <dbReference type="ARBA" id="ARBA00013081"/>
    </source>
</evidence>
<dbReference type="GO" id="GO:0004722">
    <property type="term" value="F:protein serine/threonine phosphatase activity"/>
    <property type="evidence" value="ECO:0007669"/>
    <property type="project" value="UniProtKB-EC"/>
</dbReference>
<gene>
    <name evidence="6" type="ORF">ZEAMMB73_Zm00001d015982</name>
</gene>
<keyword evidence="3" id="KW-0904">Protein phosphatase</keyword>
<evidence type="ECO:0000256" key="5">
    <source>
        <dbReference type="ARBA" id="ARBA00048336"/>
    </source>
</evidence>
<dbReference type="InterPro" id="IPR001932">
    <property type="entry name" value="PPM-type_phosphatase-like_dom"/>
</dbReference>
<comment type="catalytic activity">
    <reaction evidence="5">
        <text>O-phospho-L-threonyl-[protein] + H2O = L-threonyl-[protein] + phosphate</text>
        <dbReference type="Rhea" id="RHEA:47004"/>
        <dbReference type="Rhea" id="RHEA-COMP:11060"/>
        <dbReference type="Rhea" id="RHEA-COMP:11605"/>
        <dbReference type="ChEBI" id="CHEBI:15377"/>
        <dbReference type="ChEBI" id="CHEBI:30013"/>
        <dbReference type="ChEBI" id="CHEBI:43474"/>
        <dbReference type="ChEBI" id="CHEBI:61977"/>
        <dbReference type="EC" id="3.1.3.16"/>
    </reaction>
</comment>
<name>A0A1D6H4V0_MAIZE</name>
<evidence type="ECO:0000256" key="3">
    <source>
        <dbReference type="ARBA" id="ARBA00022912"/>
    </source>
</evidence>
<organism evidence="6">
    <name type="scientific">Zea mays</name>
    <name type="common">Maize</name>
    <dbReference type="NCBI Taxonomy" id="4577"/>
    <lineage>
        <taxon>Eukaryota</taxon>
        <taxon>Viridiplantae</taxon>
        <taxon>Streptophyta</taxon>
        <taxon>Embryophyta</taxon>
        <taxon>Tracheophyta</taxon>
        <taxon>Spermatophyta</taxon>
        <taxon>Magnoliopsida</taxon>
        <taxon>Liliopsida</taxon>
        <taxon>Poales</taxon>
        <taxon>Poaceae</taxon>
        <taxon>PACMAD clade</taxon>
        <taxon>Panicoideae</taxon>
        <taxon>Andropogonodae</taxon>
        <taxon>Andropogoneae</taxon>
        <taxon>Tripsacinae</taxon>
        <taxon>Zea</taxon>
    </lineage>
</organism>
<comment type="catalytic activity">
    <reaction evidence="4">
        <text>O-phospho-L-seryl-[protein] + H2O = L-seryl-[protein] + phosphate</text>
        <dbReference type="Rhea" id="RHEA:20629"/>
        <dbReference type="Rhea" id="RHEA-COMP:9863"/>
        <dbReference type="Rhea" id="RHEA-COMP:11604"/>
        <dbReference type="ChEBI" id="CHEBI:15377"/>
        <dbReference type="ChEBI" id="CHEBI:29999"/>
        <dbReference type="ChEBI" id="CHEBI:43474"/>
        <dbReference type="ChEBI" id="CHEBI:83421"/>
        <dbReference type="EC" id="3.1.3.16"/>
    </reaction>
</comment>
<proteinExistence type="predicted"/>
<evidence type="ECO:0000256" key="4">
    <source>
        <dbReference type="ARBA" id="ARBA00047761"/>
    </source>
</evidence>
<evidence type="ECO:0000313" key="6">
    <source>
        <dbReference type="EMBL" id="AQK69849.1"/>
    </source>
</evidence>
<evidence type="ECO:0000256" key="2">
    <source>
        <dbReference type="ARBA" id="ARBA00022801"/>
    </source>
</evidence>
<dbReference type="EMBL" id="CM000781">
    <property type="protein sequence ID" value="AQK69849.1"/>
    <property type="molecule type" value="Genomic_DNA"/>
</dbReference>